<proteinExistence type="predicted"/>
<keyword evidence="6 7" id="KW-0472">Membrane</keyword>
<dbReference type="AlphaFoldDB" id="A8I234"/>
<comment type="subcellular location">
    <subcellularLocation>
        <location evidence="1">Membrane</location>
        <topology evidence="1">Multi-pass membrane protein</topology>
    </subcellularLocation>
</comment>
<evidence type="ECO:0000256" key="3">
    <source>
        <dbReference type="ARBA" id="ARBA00022692"/>
    </source>
</evidence>
<feature type="transmembrane region" description="Helical" evidence="7">
    <location>
        <begin position="130"/>
        <end position="149"/>
    </location>
</feature>
<gene>
    <name evidence="9" type="ordered locus">AZC_4695</name>
</gene>
<feature type="transmembrane region" description="Helical" evidence="7">
    <location>
        <begin position="221"/>
        <end position="247"/>
    </location>
</feature>
<dbReference type="InterPro" id="IPR051679">
    <property type="entry name" value="DASS-Related_Transporters"/>
</dbReference>
<feature type="transmembrane region" description="Helical" evidence="7">
    <location>
        <begin position="396"/>
        <end position="424"/>
    </location>
</feature>
<keyword evidence="3 7" id="KW-0812">Transmembrane</keyword>
<feature type="transmembrane region" description="Helical" evidence="7">
    <location>
        <begin position="324"/>
        <end position="346"/>
    </location>
</feature>
<dbReference type="eggNOG" id="COG0471">
    <property type="taxonomic scope" value="Bacteria"/>
</dbReference>
<feature type="domain" description="Citrate transporter-like" evidence="8">
    <location>
        <begin position="57"/>
        <end position="414"/>
    </location>
</feature>
<reference evidence="9 10" key="4">
    <citation type="journal article" date="2009" name="Appl. Environ. Microbiol.">
        <title>Comparative genome-wide transcriptional profiling of Azorhizobium caulinodans ORS571 grown under free-living and symbiotic conditions.</title>
        <authorList>
            <person name="Tsukada S."/>
            <person name="Aono T."/>
            <person name="Akiba N."/>
            <person name="Lee KB."/>
            <person name="Liu CT."/>
            <person name="Toyazaki H."/>
            <person name="Oyaizu H."/>
        </authorList>
    </citation>
    <scope>NUCLEOTIDE SEQUENCE [LARGE SCALE GENOMIC DNA]</scope>
    <source>
        <strain evidence="10">ATCC 43989 / DSM 5975 / JCM 20966 / LMG 6465 / NBRC 14845 / NCIMB 13405 / ORS 571</strain>
    </source>
</reference>
<feature type="transmembrane region" description="Helical" evidence="7">
    <location>
        <begin position="444"/>
        <end position="464"/>
    </location>
</feature>
<evidence type="ECO:0000256" key="2">
    <source>
        <dbReference type="ARBA" id="ARBA00022448"/>
    </source>
</evidence>
<evidence type="ECO:0000313" key="10">
    <source>
        <dbReference type="Proteomes" id="UP000000270"/>
    </source>
</evidence>
<evidence type="ECO:0000313" key="9">
    <source>
        <dbReference type="EMBL" id="BAF90693.1"/>
    </source>
</evidence>
<evidence type="ECO:0000256" key="7">
    <source>
        <dbReference type="SAM" id="Phobius"/>
    </source>
</evidence>
<protein>
    <submittedName>
        <fullName evidence="9">Putative sodium/sulphate symporter</fullName>
    </submittedName>
</protein>
<evidence type="ECO:0000256" key="5">
    <source>
        <dbReference type="ARBA" id="ARBA00022989"/>
    </source>
</evidence>
<dbReference type="EMBL" id="AP009384">
    <property type="protein sequence ID" value="BAF90693.1"/>
    <property type="molecule type" value="Genomic_DNA"/>
</dbReference>
<reference evidence="9 10" key="3">
    <citation type="journal article" date="2008" name="BMC Genomics">
        <title>The genome of the versatile nitrogen fixer Azorhizobium caulinodans ORS571.</title>
        <authorList>
            <person name="Lee KB."/>
            <person name="Backer P.D."/>
            <person name="Aono T."/>
            <person name="Liu CT."/>
            <person name="Suzuki S."/>
            <person name="Suzuki T."/>
            <person name="Kaneko T."/>
            <person name="Yamada M."/>
            <person name="Tabata S."/>
            <person name="Kupfer D.M."/>
            <person name="Najar F.Z."/>
            <person name="Wiley G.B."/>
            <person name="Roe B."/>
            <person name="Binnewies T.T."/>
            <person name="Ussery D.W."/>
            <person name="D'Haeze W."/>
            <person name="Herder J.D."/>
            <person name="Gevers D."/>
            <person name="Vereecke D."/>
            <person name="Holsters M."/>
            <person name="Oyaizu H."/>
        </authorList>
    </citation>
    <scope>NUCLEOTIDE SEQUENCE [LARGE SCALE GENOMIC DNA]</scope>
    <source>
        <strain evidence="10">ATCC 43989 / DSM 5975 / JCM 20966 / LMG 6465 / NBRC 14845 / NCIMB 13405 / ORS 571</strain>
    </source>
</reference>
<dbReference type="Proteomes" id="UP000000270">
    <property type="component" value="Chromosome"/>
</dbReference>
<dbReference type="PANTHER" id="PTHR43652">
    <property type="entry name" value="BASIC AMINO ACID ANTIPORTER YFCC-RELATED"/>
    <property type="match status" value="1"/>
</dbReference>
<accession>A8I234</accession>
<keyword evidence="5 7" id="KW-1133">Transmembrane helix</keyword>
<feature type="transmembrane region" description="Helical" evidence="7">
    <location>
        <begin position="366"/>
        <end position="389"/>
    </location>
</feature>
<evidence type="ECO:0000256" key="6">
    <source>
        <dbReference type="ARBA" id="ARBA00023136"/>
    </source>
</evidence>
<keyword evidence="4" id="KW-0677">Repeat</keyword>
<dbReference type="PANTHER" id="PTHR43652:SF2">
    <property type="entry name" value="BASIC AMINO ACID ANTIPORTER YFCC-RELATED"/>
    <property type="match status" value="1"/>
</dbReference>
<evidence type="ECO:0000259" key="8">
    <source>
        <dbReference type="Pfam" id="PF03600"/>
    </source>
</evidence>
<feature type="transmembrane region" description="Helical" evidence="7">
    <location>
        <begin position="86"/>
        <end position="109"/>
    </location>
</feature>
<reference evidence="9 10" key="5">
    <citation type="journal article" date="2010" name="Appl. Environ. Microbiol.">
        <title>phrR-like gene praR of Azorhizobium caulinodans ORS571 is essential for symbiosis with Sesbania rostrata and is involved in expression of reb genes.</title>
        <authorList>
            <person name="Akiba N."/>
            <person name="Aono T."/>
            <person name="Toyazaki H."/>
            <person name="Sato S."/>
            <person name="Oyaizu H."/>
        </authorList>
    </citation>
    <scope>NUCLEOTIDE SEQUENCE [LARGE SCALE GENOMIC DNA]</scope>
    <source>
        <strain evidence="10">ATCC 43989 / DSM 5975 / JCM 20966 / LMG 6465 / NBRC 14845 / NCIMB 13405 / ORS 571</strain>
    </source>
</reference>
<dbReference type="Pfam" id="PF03600">
    <property type="entry name" value="CitMHS"/>
    <property type="match status" value="1"/>
</dbReference>
<reference evidence="9 10" key="1">
    <citation type="journal article" date="2007" name="Appl. Environ. Microbiol.">
        <title>Rhizobial factors required for stem nodule maturation and maintenance in Sesbania rostrata-Azorhizobium caulinodans ORS571 symbiosis.</title>
        <authorList>
            <person name="Suzuki S."/>
            <person name="Aono T."/>
            <person name="Lee KB."/>
            <person name="Suzuki T."/>
            <person name="Liu CT."/>
            <person name="Miwa H."/>
            <person name="Wakao S."/>
            <person name="Iki T."/>
            <person name="Oyaizu H."/>
        </authorList>
    </citation>
    <scope>NUCLEOTIDE SEQUENCE [LARGE SCALE GENOMIC DNA]</scope>
    <source>
        <strain evidence="10">ATCC 43989 / DSM 5975 / JCM 20966 / LMG 6465 / NBRC 14845 / NCIMB 13405 / ORS 571</strain>
    </source>
</reference>
<dbReference type="STRING" id="438753.AZC_4695"/>
<feature type="transmembrane region" description="Helical" evidence="7">
    <location>
        <begin position="46"/>
        <end position="74"/>
    </location>
</feature>
<name>A8I234_AZOC5</name>
<evidence type="ECO:0000256" key="1">
    <source>
        <dbReference type="ARBA" id="ARBA00004141"/>
    </source>
</evidence>
<dbReference type="HOGENOM" id="CLU_005170_7_1_5"/>
<evidence type="ECO:0000256" key="4">
    <source>
        <dbReference type="ARBA" id="ARBA00022737"/>
    </source>
</evidence>
<reference evidence="10" key="2">
    <citation type="submission" date="2007-04" db="EMBL/GenBank/DDBJ databases">
        <title>Complete genome sequence of the nitrogen-fixing bacterium Azorhizobium caulinodans ORS571.</title>
        <authorList>
            <person name="Lee K.B."/>
            <person name="Backer P.D."/>
            <person name="Aono T."/>
            <person name="Liu C.T."/>
            <person name="Suzuki S."/>
            <person name="Suzuki T."/>
            <person name="Kaneko T."/>
            <person name="Yamada M."/>
            <person name="Tabata S."/>
            <person name="Kupfer D.M."/>
            <person name="Najar F.Z."/>
            <person name="Wiley G.B."/>
            <person name="Roe B."/>
            <person name="Binnewies T."/>
            <person name="Ussery D."/>
            <person name="Vereecke D."/>
            <person name="Gevers D."/>
            <person name="Holsters M."/>
            <person name="Oyaizu H."/>
        </authorList>
    </citation>
    <scope>NUCLEOTIDE SEQUENCE [LARGE SCALE GENOMIC DNA]</scope>
    <source>
        <strain evidence="10">ATCC 43989 / DSM 5975 / JCM 20966 / LMG 6465 / NBRC 14845 / NCIMB 13405 / ORS 571</strain>
    </source>
</reference>
<sequence length="470" mass="48189">MGGQIMSAGAAAPRPGFWIVPGVLLVLAAALYAAGPALGLAPRTALGAAIGLLCMGLWATAALPEIVTTFLFFALATLTVVAPPPVVFSGFAASAFWLVLSGMVVGLAISRTGLAARIAQALAGPLSGSYPALIGGTVALSYALAFVMPSNMGRIALLMPIMLALCDRIGLAPGRAGRTGVVLAVGFGTFLLSASILPANVPNLVMTGAAEQLYGLRFGYLPYLVLHAPVIGIGKGVVLVLLITLLFPDRLARSEGVPRSPRTPWSAAERRLAGLLALTLLLWMTDSLHHISPAWIGIAGAALCLMPGIGVLPPEAFGQVNMRTIFYVAGLLGLVATVNASGVGDALGDALVALMPFSPETPAANFGWLLALGSALGLAVTSNGVPALLTPMAKELAAATGFSIEAVVLAQVLAFSTVILPYQAPPIIVALELGKVRIADATRLALASSALTFLLLAPLDYAWWRWLGVI</sequence>
<keyword evidence="10" id="KW-1185">Reference proteome</keyword>
<organism evidence="9 10">
    <name type="scientific">Azorhizobium caulinodans (strain ATCC 43989 / DSM 5975 / JCM 20966 / LMG 6465 / NBRC 14845 / NCIMB 13405 / ORS 571)</name>
    <dbReference type="NCBI Taxonomy" id="438753"/>
    <lineage>
        <taxon>Bacteria</taxon>
        <taxon>Pseudomonadati</taxon>
        <taxon>Pseudomonadota</taxon>
        <taxon>Alphaproteobacteria</taxon>
        <taxon>Hyphomicrobiales</taxon>
        <taxon>Xanthobacteraceae</taxon>
        <taxon>Azorhizobium</taxon>
    </lineage>
</organism>
<reference evidence="9 10" key="6">
    <citation type="journal article" date="2011" name="Appl. Environ. Microbiol.">
        <title>Involvement of the azorhizobial chromosome partition gene (parA) in the onset of bacteroid differentiation during Sesbania rostrata stem nodule development.</title>
        <authorList>
            <person name="Liu CT."/>
            <person name="Lee KB."/>
            <person name="Wang YS."/>
            <person name="Peng MH."/>
            <person name="Lee KT."/>
            <person name="Suzuki S."/>
            <person name="Suzuki T."/>
            <person name="Oyaizu H."/>
        </authorList>
    </citation>
    <scope>NUCLEOTIDE SEQUENCE [LARGE SCALE GENOMIC DNA]</scope>
    <source>
        <strain evidence="10">ATCC 43989 / DSM 5975 / JCM 20966 / LMG 6465 / NBRC 14845 / NCIMB 13405 / ORS 571</strain>
    </source>
</reference>
<dbReference type="GO" id="GO:0055085">
    <property type="term" value="P:transmembrane transport"/>
    <property type="evidence" value="ECO:0007669"/>
    <property type="project" value="InterPro"/>
</dbReference>
<dbReference type="GO" id="GO:0005886">
    <property type="term" value="C:plasma membrane"/>
    <property type="evidence" value="ECO:0007669"/>
    <property type="project" value="TreeGrafter"/>
</dbReference>
<dbReference type="KEGG" id="azc:AZC_4695"/>
<feature type="transmembrane region" description="Helical" evidence="7">
    <location>
        <begin position="291"/>
        <end position="312"/>
    </location>
</feature>
<keyword evidence="2" id="KW-0813">Transport</keyword>
<feature type="transmembrane region" description="Helical" evidence="7">
    <location>
        <begin position="181"/>
        <end position="201"/>
    </location>
</feature>
<feature type="transmembrane region" description="Helical" evidence="7">
    <location>
        <begin position="16"/>
        <end position="34"/>
    </location>
</feature>
<dbReference type="InterPro" id="IPR004680">
    <property type="entry name" value="Cit_transptr-like_dom"/>
</dbReference>